<sequence length="143" mass="16091">MLKYSKKNNALNKISSIRNRRVFTKKRAVTRGGGLFGRGKPKTNKVANRGNELVKRVTAYKEHIYKFVAPNGNAFRPDHDRSVSRANAHFKSAGEAKIKQYEKAKAKLEATKAKHTELHTTMPFTGKTGAFSRLFLGSVEQQK</sequence>
<evidence type="ECO:0000256" key="1">
    <source>
        <dbReference type="SAM" id="Coils"/>
    </source>
</evidence>
<dbReference type="AlphaFoldDB" id="A0A6C0HLG9"/>
<name>A0A6C0HLG9_9ZZZZ</name>
<evidence type="ECO:0000313" key="2">
    <source>
        <dbReference type="EMBL" id="QHT81210.1"/>
    </source>
</evidence>
<keyword evidence="1" id="KW-0175">Coiled coil</keyword>
<proteinExistence type="predicted"/>
<reference evidence="2" key="1">
    <citation type="journal article" date="2020" name="Nature">
        <title>Giant virus diversity and host interactions through global metagenomics.</title>
        <authorList>
            <person name="Schulz F."/>
            <person name="Roux S."/>
            <person name="Paez-Espino D."/>
            <person name="Jungbluth S."/>
            <person name="Walsh D.A."/>
            <person name="Denef V.J."/>
            <person name="McMahon K.D."/>
            <person name="Konstantinidis K.T."/>
            <person name="Eloe-Fadrosh E.A."/>
            <person name="Kyrpides N.C."/>
            <person name="Woyke T."/>
        </authorList>
    </citation>
    <scope>NUCLEOTIDE SEQUENCE</scope>
    <source>
        <strain evidence="2">GVMAG-M-3300023184-13</strain>
    </source>
</reference>
<feature type="coiled-coil region" evidence="1">
    <location>
        <begin position="91"/>
        <end position="118"/>
    </location>
</feature>
<dbReference type="EMBL" id="MN739979">
    <property type="protein sequence ID" value="QHT81210.1"/>
    <property type="molecule type" value="Genomic_DNA"/>
</dbReference>
<organism evidence="2">
    <name type="scientific">viral metagenome</name>
    <dbReference type="NCBI Taxonomy" id="1070528"/>
    <lineage>
        <taxon>unclassified sequences</taxon>
        <taxon>metagenomes</taxon>
        <taxon>organismal metagenomes</taxon>
    </lineage>
</organism>
<accession>A0A6C0HLG9</accession>
<protein>
    <submittedName>
        <fullName evidence="2">Uncharacterized protein</fullName>
    </submittedName>
</protein>